<accession>A0A8T1TTB3</accession>
<reference evidence="1" key="1">
    <citation type="submission" date="2021-01" db="EMBL/GenBank/DDBJ databases">
        <title>Phytophthora aleatoria, a newly-described species from Pinus radiata is distinct from Phytophthora cactorum isolates based on comparative genomics.</title>
        <authorList>
            <person name="Mcdougal R."/>
            <person name="Panda P."/>
            <person name="Williams N."/>
            <person name="Studholme D.J."/>
        </authorList>
    </citation>
    <scope>NUCLEOTIDE SEQUENCE</scope>
    <source>
        <strain evidence="1">NZFS 3830</strain>
    </source>
</reference>
<dbReference type="EMBL" id="JAENGZ010001721">
    <property type="protein sequence ID" value="KAG6946532.1"/>
    <property type="molecule type" value="Genomic_DNA"/>
</dbReference>
<name>A0A8T1TTB3_9STRA</name>
<organism evidence="1 2">
    <name type="scientific">Phytophthora cactorum</name>
    <dbReference type="NCBI Taxonomy" id="29920"/>
    <lineage>
        <taxon>Eukaryota</taxon>
        <taxon>Sar</taxon>
        <taxon>Stramenopiles</taxon>
        <taxon>Oomycota</taxon>
        <taxon>Peronosporomycetes</taxon>
        <taxon>Peronosporales</taxon>
        <taxon>Peronosporaceae</taxon>
        <taxon>Phytophthora</taxon>
    </lineage>
</organism>
<sequence length="84" mass="9817">MLTCMNFVLRRYPALGSFEHSTRTISQFLGPPPSLSLSEVCSFGTIAMLDWIWNASCTQMEDRTQGWSLTNYLRSDPHYYRWVF</sequence>
<dbReference type="AlphaFoldDB" id="A0A8T1TTB3"/>
<feature type="non-terminal residue" evidence="1">
    <location>
        <position position="84"/>
    </location>
</feature>
<comment type="caution">
    <text evidence="1">The sequence shown here is derived from an EMBL/GenBank/DDBJ whole genome shotgun (WGS) entry which is preliminary data.</text>
</comment>
<gene>
    <name evidence="1" type="ORF">JG687_00016639</name>
</gene>
<proteinExistence type="predicted"/>
<evidence type="ECO:0000313" key="2">
    <source>
        <dbReference type="Proteomes" id="UP000688947"/>
    </source>
</evidence>
<dbReference type="Proteomes" id="UP000688947">
    <property type="component" value="Unassembled WGS sequence"/>
</dbReference>
<evidence type="ECO:0000313" key="1">
    <source>
        <dbReference type="EMBL" id="KAG6946532.1"/>
    </source>
</evidence>
<dbReference type="OrthoDB" id="124877at2759"/>
<protein>
    <submittedName>
        <fullName evidence="1">Uncharacterized protein</fullName>
    </submittedName>
</protein>